<reference evidence="4 5" key="1">
    <citation type="submission" date="2020-04" db="EMBL/GenBank/DDBJ databases">
        <title>Perkinsus olseni comparative genomics.</title>
        <authorList>
            <person name="Bogema D.R."/>
        </authorList>
    </citation>
    <scope>NUCLEOTIDE SEQUENCE [LARGE SCALE GENOMIC DNA]</scope>
    <source>
        <strain evidence="4">ATCC PRA-179</strain>
    </source>
</reference>
<evidence type="ECO:0000259" key="2">
    <source>
        <dbReference type="PROSITE" id="PS50011"/>
    </source>
</evidence>
<dbReference type="InterPro" id="IPR036457">
    <property type="entry name" value="PPM-type-like_dom_sf"/>
</dbReference>
<protein>
    <recommendedName>
        <fullName evidence="6">Protein phosphatase 1K, mitochondrial</fullName>
    </recommendedName>
</protein>
<accession>A0A7J6LJ57</accession>
<dbReference type="SUPFAM" id="SSF56112">
    <property type="entry name" value="Protein kinase-like (PK-like)"/>
    <property type="match status" value="1"/>
</dbReference>
<evidence type="ECO:0000256" key="1">
    <source>
        <dbReference type="SAM" id="MobiDB-lite"/>
    </source>
</evidence>
<dbReference type="Pfam" id="PF00481">
    <property type="entry name" value="PP2C"/>
    <property type="match status" value="2"/>
</dbReference>
<dbReference type="OrthoDB" id="10264738at2759"/>
<name>A0A7J6LJ57_PEROL</name>
<dbReference type="InterPro" id="IPR001932">
    <property type="entry name" value="PPM-type_phosphatase-like_dom"/>
</dbReference>
<dbReference type="InterPro" id="IPR008271">
    <property type="entry name" value="Ser/Thr_kinase_AS"/>
</dbReference>
<comment type="caution">
    <text evidence="4">The sequence shown here is derived from an EMBL/GenBank/DDBJ whole genome shotgun (WGS) entry which is preliminary data.</text>
</comment>
<dbReference type="SMART" id="SM00332">
    <property type="entry name" value="PP2Cc"/>
    <property type="match status" value="1"/>
</dbReference>
<evidence type="ECO:0000313" key="5">
    <source>
        <dbReference type="Proteomes" id="UP000570595"/>
    </source>
</evidence>
<feature type="compositionally biased region" description="Low complexity" evidence="1">
    <location>
        <begin position="48"/>
        <end position="66"/>
    </location>
</feature>
<dbReference type="PROSITE" id="PS50011">
    <property type="entry name" value="PROTEIN_KINASE_DOM"/>
    <property type="match status" value="1"/>
</dbReference>
<gene>
    <name evidence="4" type="ORF">FOZ61_004980</name>
</gene>
<evidence type="ECO:0000259" key="3">
    <source>
        <dbReference type="PROSITE" id="PS51746"/>
    </source>
</evidence>
<dbReference type="SUPFAM" id="SSF81606">
    <property type="entry name" value="PP2C-like"/>
    <property type="match status" value="1"/>
</dbReference>
<dbReference type="InterPro" id="IPR000719">
    <property type="entry name" value="Prot_kinase_dom"/>
</dbReference>
<feature type="domain" description="Protein kinase" evidence="2">
    <location>
        <begin position="193"/>
        <end position="527"/>
    </location>
</feature>
<feature type="compositionally biased region" description="Basic and acidic residues" evidence="1">
    <location>
        <begin position="761"/>
        <end position="774"/>
    </location>
</feature>
<dbReference type="PROSITE" id="PS00108">
    <property type="entry name" value="PROTEIN_KINASE_ST"/>
    <property type="match status" value="1"/>
</dbReference>
<dbReference type="GO" id="GO:0004722">
    <property type="term" value="F:protein serine/threonine phosphatase activity"/>
    <property type="evidence" value="ECO:0007669"/>
    <property type="project" value="InterPro"/>
</dbReference>
<dbReference type="Proteomes" id="UP000570595">
    <property type="component" value="Unassembled WGS sequence"/>
</dbReference>
<dbReference type="SMART" id="SM00220">
    <property type="entry name" value="S_TKc"/>
    <property type="match status" value="1"/>
</dbReference>
<feature type="region of interest" description="Disordered" evidence="1">
    <location>
        <begin position="1"/>
        <end position="79"/>
    </location>
</feature>
<dbReference type="PANTHER" id="PTHR47992">
    <property type="entry name" value="PROTEIN PHOSPHATASE"/>
    <property type="match status" value="1"/>
</dbReference>
<dbReference type="EMBL" id="JABAHT010000280">
    <property type="protein sequence ID" value="KAF4659156.1"/>
    <property type="molecule type" value="Genomic_DNA"/>
</dbReference>
<dbReference type="GO" id="GO:0004672">
    <property type="term" value="F:protein kinase activity"/>
    <property type="evidence" value="ECO:0007669"/>
    <property type="project" value="InterPro"/>
</dbReference>
<dbReference type="GO" id="GO:0005524">
    <property type="term" value="F:ATP binding"/>
    <property type="evidence" value="ECO:0007669"/>
    <property type="project" value="InterPro"/>
</dbReference>
<evidence type="ECO:0000313" key="4">
    <source>
        <dbReference type="EMBL" id="KAF4659156.1"/>
    </source>
</evidence>
<dbReference type="AlphaFoldDB" id="A0A7J6LJ57"/>
<dbReference type="Gene3D" id="1.10.510.10">
    <property type="entry name" value="Transferase(Phosphotransferase) domain 1"/>
    <property type="match status" value="1"/>
</dbReference>
<feature type="region of interest" description="Disordered" evidence="1">
    <location>
        <begin position="760"/>
        <end position="793"/>
    </location>
</feature>
<dbReference type="CDD" id="cd00143">
    <property type="entry name" value="PP2Cc"/>
    <property type="match status" value="1"/>
</dbReference>
<dbReference type="InterPro" id="IPR015655">
    <property type="entry name" value="PP2C"/>
</dbReference>
<feature type="compositionally biased region" description="Low complexity" evidence="1">
    <location>
        <begin position="15"/>
        <end position="25"/>
    </location>
</feature>
<dbReference type="Gene3D" id="3.60.40.10">
    <property type="entry name" value="PPM-type phosphatase domain"/>
    <property type="match status" value="1"/>
</dbReference>
<feature type="compositionally biased region" description="Polar residues" evidence="1">
    <location>
        <begin position="1"/>
        <end position="14"/>
    </location>
</feature>
<organism evidence="4 5">
    <name type="scientific">Perkinsus olseni</name>
    <name type="common">Perkinsus atlanticus</name>
    <dbReference type="NCBI Taxonomy" id="32597"/>
    <lineage>
        <taxon>Eukaryota</taxon>
        <taxon>Sar</taxon>
        <taxon>Alveolata</taxon>
        <taxon>Perkinsozoa</taxon>
        <taxon>Perkinsea</taxon>
        <taxon>Perkinsida</taxon>
        <taxon>Perkinsidae</taxon>
        <taxon>Perkinsus</taxon>
    </lineage>
</organism>
<proteinExistence type="predicted"/>
<evidence type="ECO:0008006" key="6">
    <source>
        <dbReference type="Google" id="ProtNLM"/>
    </source>
</evidence>
<dbReference type="PROSITE" id="PS51746">
    <property type="entry name" value="PPM_2"/>
    <property type="match status" value="1"/>
</dbReference>
<dbReference type="CDD" id="cd00180">
    <property type="entry name" value="PKc"/>
    <property type="match status" value="1"/>
</dbReference>
<dbReference type="Pfam" id="PF00069">
    <property type="entry name" value="Pkinase"/>
    <property type="match status" value="1"/>
</dbReference>
<feature type="region of interest" description="Disordered" evidence="1">
    <location>
        <begin position="144"/>
        <end position="167"/>
    </location>
</feature>
<sequence length="899" mass="98203">MSTRSMTDAEQPSYQQQQQQQQQQQHPTQTSSDTWPAAAAVLGVTAVSSPESTVGSTASSSSASISNQCKARPTLDSSSSVESLSSSMVHQAAPGDVVVAPNGQQFLLVQKLWNSGQPVDKNPIPLLPPIPGGQIRYLPSPDASIGPGETPEGHEASLGGKARTVPPGSCSATNGILDPALREYVASQRKTSYIFNSLAGRGAYGEAWRAMMMDGTCREVVLKRMFVEKGERVRLSGLREVYFGELLRDDKEKGTANHTARYLGHFIANEATKGEELWLVFENEGFSLVHWLFQPSGGMVTRSLFWRTLRSDNNKLLDIMRQLLEGLDEIHSRGITHRDVKLENILLKITESGKMDVKLGDFGSAVTSDALFYGAEGPTTAEETARYAPPPGSGDACCVRQPSFDIWCAGVLWLELFLGSRGVFDPDVAIDPRHRNLFEHRLRAVGVQSDEEIERALRVEAFRLWGITEQPLGDQAVLVAFQAALNEQDPLESGLMPRSCMDLLRSLLSWHPEARPTAREALNSACFSQPVAEQAKYPHSKLLPPPKDIVLKREDSLRLEATWPSSKIPMESLVSATNTDIGVRSRMEDRHSQSVIIDPKTGKEYFLGCVMDGHNGPTVAAILARQLEGQVAGRLSYGMDPPTALRTAILDIDDAVTDTDDLTGIVGSTVVCLMTDGYSLWTANTGDCRAVKAEIVDEKDWSPAVGGHVSWGENYSGVVLGSAPHGRVLVRPDDMPNKRKYVLKEKLRPYSDLAVMTSRLTTDHKPGDPREASRIEASGGKVTYSDPSDPESSTYRVNGALGVSRSVGVRSLKRYGVVADPDVTMVNTGDKLARQWLVMMCSDGVWDVMDDQTAAEIALSVSPRTVENMSQAVVEEAKKRGSRDNLTCMVVYLKWKADS</sequence>
<dbReference type="InterPro" id="IPR011009">
    <property type="entry name" value="Kinase-like_dom_sf"/>
</dbReference>
<feature type="domain" description="PPM-type phosphatase" evidence="3">
    <location>
        <begin position="574"/>
        <end position="893"/>
    </location>
</feature>